<organism evidence="4 5">
    <name type="scientific">Azospira inquinata</name>
    <dbReference type="NCBI Taxonomy" id="2785627"/>
    <lineage>
        <taxon>Bacteria</taxon>
        <taxon>Pseudomonadati</taxon>
        <taxon>Pseudomonadota</taxon>
        <taxon>Betaproteobacteria</taxon>
        <taxon>Rhodocyclales</taxon>
        <taxon>Rhodocyclaceae</taxon>
        <taxon>Azospira</taxon>
    </lineage>
</organism>
<dbReference type="FunFam" id="3.40.640.10:FF:000089">
    <property type="entry name" value="Aminotransferase, DegT/DnrJ/EryC1/StrS family"/>
    <property type="match status" value="1"/>
</dbReference>
<evidence type="ECO:0000256" key="3">
    <source>
        <dbReference type="RuleBase" id="RU004508"/>
    </source>
</evidence>
<keyword evidence="4" id="KW-0808">Transferase</keyword>
<evidence type="ECO:0000256" key="2">
    <source>
        <dbReference type="ARBA" id="ARBA00037999"/>
    </source>
</evidence>
<dbReference type="Proteomes" id="UP000683428">
    <property type="component" value="Chromosome"/>
</dbReference>
<evidence type="ECO:0000256" key="1">
    <source>
        <dbReference type="ARBA" id="ARBA00022898"/>
    </source>
</evidence>
<dbReference type="GO" id="GO:0030170">
    <property type="term" value="F:pyridoxal phosphate binding"/>
    <property type="evidence" value="ECO:0007669"/>
    <property type="project" value="UniProtKB-ARBA"/>
</dbReference>
<proteinExistence type="inferred from homology"/>
<dbReference type="GO" id="GO:0008483">
    <property type="term" value="F:transaminase activity"/>
    <property type="evidence" value="ECO:0007669"/>
    <property type="project" value="UniProtKB-KW"/>
</dbReference>
<dbReference type="RefSeq" id="WP_216129020.1">
    <property type="nucleotide sequence ID" value="NZ_CP064782.1"/>
</dbReference>
<keyword evidence="1 3" id="KW-0663">Pyridoxal phosphate</keyword>
<dbReference type="GO" id="GO:0000271">
    <property type="term" value="P:polysaccharide biosynthetic process"/>
    <property type="evidence" value="ECO:0007669"/>
    <property type="project" value="TreeGrafter"/>
</dbReference>
<keyword evidence="5" id="KW-1185">Reference proteome</keyword>
<dbReference type="EMBL" id="CP064782">
    <property type="protein sequence ID" value="QWT48438.1"/>
    <property type="molecule type" value="Genomic_DNA"/>
</dbReference>
<dbReference type="KEGG" id="aiq:Azoinq_11305"/>
<keyword evidence="4" id="KW-0032">Aminotransferase</keyword>
<dbReference type="AlphaFoldDB" id="A0A975XU51"/>
<gene>
    <name evidence="4" type="ORF">Azoinq_11305</name>
</gene>
<dbReference type="CDD" id="cd00616">
    <property type="entry name" value="AHBA_syn"/>
    <property type="match status" value="1"/>
</dbReference>
<accession>A0A975XU51</accession>
<protein>
    <submittedName>
        <fullName evidence="4">DegT/DnrJ/EryC1/StrS family aminotransferase</fullName>
    </submittedName>
</protein>
<comment type="similarity">
    <text evidence="2 3">Belongs to the DegT/DnrJ/EryC1 family.</text>
</comment>
<dbReference type="InterPro" id="IPR000653">
    <property type="entry name" value="DegT/StrS_aminotransferase"/>
</dbReference>
<dbReference type="PIRSF" id="PIRSF000390">
    <property type="entry name" value="PLP_StrS"/>
    <property type="match status" value="1"/>
</dbReference>
<evidence type="ECO:0000313" key="4">
    <source>
        <dbReference type="EMBL" id="QWT48438.1"/>
    </source>
</evidence>
<dbReference type="PANTHER" id="PTHR30244">
    <property type="entry name" value="TRANSAMINASE"/>
    <property type="match status" value="1"/>
</dbReference>
<sequence>MTPPLNVPFLDLSAAYRELQPEIEGAVLEVLRSGHYIGGRVLAEFEDKFAAATGAAYCIGVGNGLDALHLTLVALGIGPGDEVLVPSNTFIATWLAVSHCGATPVAVEPDPVTYTMDPSRLEAAITPRTRAILPVHLYGHPADLDPIMAIARRHRLAVVEDGAQAHGTHYKGRPIGSHGNPVAWSFYPGKNLGALGDGGAVTTDDPALQERIRELGNYGSRQKYVHERIGFNSRLDPVQAAVLGVKLAHLEDWNGRRRQLAQRYREALADTPLTLPTVAPWADPAWHLFVIRHPQRNALQRYLAERGISTLIHYPTPPHRQQAYARAWAGINFPLAEQLAGEVLSLPMGPQLTDAQAQWVIQALTEIGEVL</sequence>
<evidence type="ECO:0000313" key="5">
    <source>
        <dbReference type="Proteomes" id="UP000683428"/>
    </source>
</evidence>
<name>A0A975XU51_9RHOO</name>
<dbReference type="PANTHER" id="PTHR30244:SF36">
    <property type="entry name" value="3-OXO-GLUCOSE-6-PHOSPHATE:GLUTAMATE AMINOTRANSFERASE"/>
    <property type="match status" value="1"/>
</dbReference>
<dbReference type="Pfam" id="PF01041">
    <property type="entry name" value="DegT_DnrJ_EryC1"/>
    <property type="match status" value="1"/>
</dbReference>
<reference evidence="4" key="1">
    <citation type="submission" date="2020-11" db="EMBL/GenBank/DDBJ databases">
        <title>Azospira inquinata sp. nov.</title>
        <authorList>
            <person name="Moe W.M."/>
            <person name="Mikes M.C."/>
        </authorList>
    </citation>
    <scope>NUCLEOTIDE SEQUENCE</scope>
    <source>
        <strain evidence="4">Azo-3</strain>
    </source>
</reference>